<feature type="non-terminal residue" evidence="6">
    <location>
        <position position="1"/>
    </location>
</feature>
<feature type="region of interest" description="Disordered" evidence="4">
    <location>
        <begin position="739"/>
        <end position="761"/>
    </location>
</feature>
<evidence type="ECO:0000256" key="1">
    <source>
        <dbReference type="ARBA" id="ARBA00007662"/>
    </source>
</evidence>
<dbReference type="InterPro" id="IPR004087">
    <property type="entry name" value="KH_dom"/>
</dbReference>
<evidence type="ECO:0000256" key="2">
    <source>
        <dbReference type="ARBA" id="ARBA00022737"/>
    </source>
</evidence>
<dbReference type="GO" id="GO:0010468">
    <property type="term" value="P:regulation of gene expression"/>
    <property type="evidence" value="ECO:0007669"/>
    <property type="project" value="UniProtKB-ARBA"/>
</dbReference>
<dbReference type="SMART" id="SM00322">
    <property type="entry name" value="KH"/>
    <property type="match status" value="2"/>
</dbReference>
<dbReference type="SUPFAM" id="SSF47769">
    <property type="entry name" value="SAM/Pointed domain"/>
    <property type="match status" value="1"/>
</dbReference>
<dbReference type="GO" id="GO:0005737">
    <property type="term" value="C:cytoplasm"/>
    <property type="evidence" value="ECO:0007669"/>
    <property type="project" value="TreeGrafter"/>
</dbReference>
<dbReference type="Pfam" id="PF22985">
    <property type="entry name" value="KH_BICC1"/>
    <property type="match status" value="2"/>
</dbReference>
<dbReference type="SMART" id="SM00454">
    <property type="entry name" value="SAM"/>
    <property type="match status" value="1"/>
</dbReference>
<name>A0A9Q0NGH6_9DIPT</name>
<evidence type="ECO:0000313" key="7">
    <source>
        <dbReference type="Proteomes" id="UP001151699"/>
    </source>
</evidence>
<feature type="region of interest" description="Disordered" evidence="4">
    <location>
        <begin position="537"/>
        <end position="566"/>
    </location>
</feature>
<evidence type="ECO:0000313" key="6">
    <source>
        <dbReference type="EMBL" id="KAJ6649862.1"/>
    </source>
</evidence>
<feature type="compositionally biased region" description="Low complexity" evidence="4">
    <location>
        <begin position="552"/>
        <end position="566"/>
    </location>
</feature>
<dbReference type="Pfam" id="PF00536">
    <property type="entry name" value="SAM_1"/>
    <property type="match status" value="1"/>
</dbReference>
<comment type="caution">
    <text evidence="6">The sequence shown here is derived from an EMBL/GenBank/DDBJ whole genome shotgun (WGS) entry which is preliminary data.</text>
</comment>
<comment type="similarity">
    <text evidence="1">Belongs to the BicC family.</text>
</comment>
<dbReference type="InterPro" id="IPR013761">
    <property type="entry name" value="SAM/pointed_sf"/>
</dbReference>
<dbReference type="PANTHER" id="PTHR10627">
    <property type="entry name" value="SCP160"/>
    <property type="match status" value="1"/>
</dbReference>
<dbReference type="PROSITE" id="PS50105">
    <property type="entry name" value="SAM_DOMAIN"/>
    <property type="match status" value="1"/>
</dbReference>
<dbReference type="PROSITE" id="PS50084">
    <property type="entry name" value="KH_TYPE_1"/>
    <property type="match status" value="2"/>
</dbReference>
<keyword evidence="7" id="KW-1185">Reference proteome</keyword>
<evidence type="ECO:0000259" key="5">
    <source>
        <dbReference type="PROSITE" id="PS50105"/>
    </source>
</evidence>
<dbReference type="OrthoDB" id="271862at2759"/>
<accession>A0A9Q0NGH6</accession>
<dbReference type="EMBL" id="WJQU01000001">
    <property type="protein sequence ID" value="KAJ6649862.1"/>
    <property type="molecule type" value="Genomic_DNA"/>
</dbReference>
<dbReference type="AlphaFoldDB" id="A0A9Q0NGH6"/>
<dbReference type="GO" id="GO:0003723">
    <property type="term" value="F:RNA binding"/>
    <property type="evidence" value="ECO:0007669"/>
    <property type="project" value="UniProtKB-UniRule"/>
</dbReference>
<dbReference type="Gene3D" id="3.30.310.270">
    <property type="match status" value="3"/>
</dbReference>
<dbReference type="FunFam" id="1.10.150.50:FF:000103">
    <property type="entry name" value="Bicaudal C, isoform B"/>
    <property type="match status" value="1"/>
</dbReference>
<dbReference type="InterPro" id="IPR036612">
    <property type="entry name" value="KH_dom_type_1_sf"/>
</dbReference>
<dbReference type="Proteomes" id="UP001151699">
    <property type="component" value="Chromosome A"/>
</dbReference>
<dbReference type="InterPro" id="IPR047549">
    <property type="entry name" value="BICC1_KH-I_rpt1"/>
</dbReference>
<dbReference type="PANTHER" id="PTHR10627:SF69">
    <property type="entry name" value="PROTEIN BICAUDAL C"/>
    <property type="match status" value="1"/>
</dbReference>
<keyword evidence="2" id="KW-0677">Repeat</keyword>
<dbReference type="Pfam" id="PF24234">
    <property type="entry name" value="KH_BICC1_1st"/>
    <property type="match status" value="1"/>
</dbReference>
<sequence>MESRYNAIRRVSETQSESSSIATELSENEIAVRLGLPDSSSLETVRFKVDRKKLEEMIQSAQAITFFESLMKETTTHIYWPSHLKIDAKSKKDVHVKILGKTEDVKIAKERVLQKLDARGSRVTMKMDISYNDHSSIIGTGGNNIKKIMDETSTHIHFPDSNIDKDKESKELAKRFSMLCKSNQNPYSCLEGMNKPLSLNKSFQPKSNQVSLNGTLEGVEKARAAVRSTSPLTISFETPVSQIQKPSAATESDIEKVKQKFGVTVVLKSTRQKLHSTTVMVKGTEKNAKQVEQATIILINSMCDTLANQTKVCLQMEISIQHHESIKGVSGNNLRQIMEETKTTIIFPDCKDGNTPQPKKTHVTIKGCLKGVYIAKQQLIGNLLVTLSFDYSDFSLSKVDIDELSKKYGVLITWREKSKHGSKSISIKGKEKFIDKIYEARHELLKLTTPLIKADIPEAYFSKTDHDEFAFRHQLVLMSNSAESPLAHYNLGQNFSTQFDAFQNVTSPSLSRMQNMQNRQRMNQNNFNNNFLSPHSNLSQRNSVSPTTPLTSGYNSAHNSFSSSSSLDPQMNIFQQPQNTFLDRDALMAEANSLAMRRALDGEEIRTPTSTWSGLGLSRTSPFCLESSVRKPNSWENNEASPFSLAKTSGFFDSANALPSHMLLGQHKDLQSLLVSLGLEHYINTFLVNEIGLEIFATLTPEDLTTLGIQAFGARKKLLMAIHQLNESKLNMSRLTKFSGSAAPGAERHSSKTRTQNMILK</sequence>
<dbReference type="Gene3D" id="1.10.150.50">
    <property type="entry name" value="Transcription Factor, Ets-1"/>
    <property type="match status" value="1"/>
</dbReference>
<dbReference type="Pfam" id="PF00013">
    <property type="entry name" value="KH_1"/>
    <property type="match status" value="2"/>
</dbReference>
<dbReference type="InterPro" id="IPR001660">
    <property type="entry name" value="SAM"/>
</dbReference>
<gene>
    <name evidence="6" type="primary">BicC</name>
    <name evidence="6" type="ORF">Bhyg_05103</name>
</gene>
<organism evidence="6 7">
    <name type="scientific">Pseudolycoriella hygida</name>
    <dbReference type="NCBI Taxonomy" id="35572"/>
    <lineage>
        <taxon>Eukaryota</taxon>
        <taxon>Metazoa</taxon>
        <taxon>Ecdysozoa</taxon>
        <taxon>Arthropoda</taxon>
        <taxon>Hexapoda</taxon>
        <taxon>Insecta</taxon>
        <taxon>Pterygota</taxon>
        <taxon>Neoptera</taxon>
        <taxon>Endopterygota</taxon>
        <taxon>Diptera</taxon>
        <taxon>Nematocera</taxon>
        <taxon>Sciaroidea</taxon>
        <taxon>Sciaridae</taxon>
        <taxon>Pseudolycoriella</taxon>
    </lineage>
</organism>
<feature type="compositionally biased region" description="Polar residues" evidence="4">
    <location>
        <begin position="537"/>
        <end position="551"/>
    </location>
</feature>
<feature type="domain" description="SAM" evidence="5">
    <location>
        <begin position="665"/>
        <end position="728"/>
    </location>
</feature>
<evidence type="ECO:0000256" key="3">
    <source>
        <dbReference type="PROSITE-ProRule" id="PRU00117"/>
    </source>
</evidence>
<dbReference type="SUPFAM" id="SSF54791">
    <property type="entry name" value="Eukaryotic type KH-domain (KH-domain type I)"/>
    <property type="match status" value="2"/>
</dbReference>
<keyword evidence="3" id="KW-0694">RNA-binding</keyword>
<reference evidence="6" key="1">
    <citation type="submission" date="2022-07" db="EMBL/GenBank/DDBJ databases">
        <authorList>
            <person name="Trinca V."/>
            <person name="Uliana J.V.C."/>
            <person name="Torres T.T."/>
            <person name="Ward R.J."/>
            <person name="Monesi N."/>
        </authorList>
    </citation>
    <scope>NUCLEOTIDE SEQUENCE</scope>
    <source>
        <strain evidence="6">HSMRA1968</strain>
        <tissue evidence="6">Whole embryos</tissue>
    </source>
</reference>
<proteinExistence type="inferred from homology"/>
<dbReference type="InterPro" id="IPR054727">
    <property type="entry name" value="BICC1_KH"/>
</dbReference>
<protein>
    <submittedName>
        <fullName evidence="6">Protein bicaudal C</fullName>
    </submittedName>
</protein>
<dbReference type="InterPro" id="IPR004088">
    <property type="entry name" value="KH_dom_type_1"/>
</dbReference>
<evidence type="ECO:0000256" key="4">
    <source>
        <dbReference type="SAM" id="MobiDB-lite"/>
    </source>
</evidence>